<feature type="binding site" evidence="8">
    <location>
        <position position="183"/>
    </location>
    <ligand>
        <name>Zn(2+)</name>
        <dbReference type="ChEBI" id="CHEBI:29105"/>
    </ligand>
</feature>
<sequence length="281" mass="32174">MFARKSRHLFSAGRKCAYRSLGTSLGTKQAVASSATAGNDAAHQSPPQEMDEFTQEFQRNRIPVSDLQRLILSAGSSMAALIDPRRHDMIACLGETTGREALEKILFYMKNSDEGRQILAEKPRINTRTVDMAALGKLPETSFGYTYAKFMADNNITPDSRMEVRFLDDPELAYVMTRYRETHDMVHAILDMPTHMLGEVTVKWVEALNTGLPMCYGGAVFGAFRLRPKQRQNYLRHYLPWALRTGSRLKPLMTVHWEKRWEQDVMEMRKELNIELMAHVK</sequence>
<evidence type="ECO:0000256" key="2">
    <source>
        <dbReference type="ARBA" id="ARBA00022723"/>
    </source>
</evidence>
<proteinExistence type="inferred from homology"/>
<dbReference type="InterPro" id="IPR007715">
    <property type="entry name" value="Coq4"/>
</dbReference>
<dbReference type="EnsemblMetazoa" id="ADIR001571-RA">
    <property type="protein sequence ID" value="ADIR001571-PA"/>
    <property type="gene ID" value="ADIR001571"/>
</dbReference>
<evidence type="ECO:0000256" key="4">
    <source>
        <dbReference type="ARBA" id="ARBA00022833"/>
    </source>
</evidence>
<keyword evidence="2 8" id="KW-0479">Metal-binding</keyword>
<feature type="binding site" evidence="8">
    <location>
        <position position="187"/>
    </location>
    <ligand>
        <name>Zn(2+)</name>
        <dbReference type="ChEBI" id="CHEBI:29105"/>
    </ligand>
</feature>
<keyword evidence="1 8" id="KW-0831">Ubiquinone biosynthesis</keyword>
<dbReference type="STRING" id="7168.A0A182N1R3"/>
<dbReference type="GO" id="GO:0031314">
    <property type="term" value="C:extrinsic component of mitochondrial inner membrane"/>
    <property type="evidence" value="ECO:0007669"/>
    <property type="project" value="UniProtKB-UniRule"/>
</dbReference>
<comment type="subcellular location">
    <subcellularLocation>
        <location evidence="8">Mitochondrion inner membrane</location>
        <topology evidence="8">Peripheral membrane protein</topology>
        <orientation evidence="8">Matrix side</orientation>
    </subcellularLocation>
</comment>
<comment type="pathway">
    <text evidence="8">Cofactor biosynthesis; ubiquinone biosynthesis.</text>
</comment>
<keyword evidence="11" id="KW-1185">Reference proteome</keyword>
<evidence type="ECO:0000313" key="10">
    <source>
        <dbReference type="EnsemblMetazoa" id="ADIR001571-PA"/>
    </source>
</evidence>
<comment type="catalytic activity">
    <reaction evidence="8">
        <text>a 4-hydroxy-3-methoxy-5-(all-trans-polyprenyl)benzoate + H(+) = a 2-methoxy-6-(all-trans-polyprenyl)phenol + CO2</text>
        <dbReference type="Rhea" id="RHEA:81179"/>
        <dbReference type="Rhea" id="RHEA-COMP:9551"/>
        <dbReference type="Rhea" id="RHEA-COMP:10931"/>
        <dbReference type="ChEBI" id="CHEBI:15378"/>
        <dbReference type="ChEBI" id="CHEBI:16526"/>
        <dbReference type="ChEBI" id="CHEBI:62731"/>
        <dbReference type="ChEBI" id="CHEBI:84443"/>
        <dbReference type="EC" id="4.1.1.130"/>
    </reaction>
</comment>
<dbReference type="InterPro" id="IPR027540">
    <property type="entry name" value="Coq4_euk"/>
</dbReference>
<reference evidence="11" key="1">
    <citation type="submission" date="2013-03" db="EMBL/GenBank/DDBJ databases">
        <title>The Genome Sequence of Anopheles dirus WRAIR2.</title>
        <authorList>
            <consortium name="The Broad Institute Genomics Platform"/>
            <person name="Neafsey D.E."/>
            <person name="Walton C."/>
            <person name="Walker B."/>
            <person name="Young S.K."/>
            <person name="Zeng Q."/>
            <person name="Gargeya S."/>
            <person name="Fitzgerald M."/>
            <person name="Haas B."/>
            <person name="Abouelleil A."/>
            <person name="Allen A.W."/>
            <person name="Alvarado L."/>
            <person name="Arachchi H.M."/>
            <person name="Berlin A.M."/>
            <person name="Chapman S.B."/>
            <person name="Gainer-Dewar J."/>
            <person name="Goldberg J."/>
            <person name="Griggs A."/>
            <person name="Gujja S."/>
            <person name="Hansen M."/>
            <person name="Howarth C."/>
            <person name="Imamovic A."/>
            <person name="Ireland A."/>
            <person name="Larimer J."/>
            <person name="McCowan C."/>
            <person name="Murphy C."/>
            <person name="Pearson M."/>
            <person name="Poon T.W."/>
            <person name="Priest M."/>
            <person name="Roberts A."/>
            <person name="Saif S."/>
            <person name="Shea T."/>
            <person name="Sisk P."/>
            <person name="Sykes S."/>
            <person name="Wortman J."/>
            <person name="Nusbaum C."/>
            <person name="Birren B."/>
        </authorList>
    </citation>
    <scope>NUCLEOTIDE SEQUENCE [LARGE SCALE GENOMIC DNA]</scope>
    <source>
        <strain evidence="11">WRAIR2</strain>
    </source>
</reference>
<feature type="region of interest" description="Disordered" evidence="9">
    <location>
        <begin position="32"/>
        <end position="52"/>
    </location>
</feature>
<dbReference type="VEuPathDB" id="VectorBase:ADIR001571"/>
<comment type="cofactor">
    <cofactor evidence="8">
        <name>Zn(2+)</name>
        <dbReference type="ChEBI" id="CHEBI:29105"/>
    </cofactor>
</comment>
<comment type="function">
    <text evidence="8">Lyase that catalyzes the C1-decarboxylation of 4-hydroxy-3-methoxy-5-(all-trans-polyprenyl)benzoic acid into 2-methoxy-6-(all-trans-polyprenyl)phenol during ubiquinone biosynthesis.</text>
</comment>
<protein>
    <recommendedName>
        <fullName evidence="8">Ubiquinone biosynthesis protein COQ4 homolog, mitochondrial</fullName>
    </recommendedName>
    <alternativeName>
        <fullName evidence="8">4-hydroxy-3-methoxy-5-polyprenylbenzoate decarboxylase</fullName>
        <ecNumber evidence="8">4.1.1.130</ecNumber>
    </alternativeName>
    <alternativeName>
        <fullName evidence="8">Coenzyme Q biosynthesis protein 4 homolog</fullName>
    </alternativeName>
</protein>
<comment type="similarity">
    <text evidence="8">Belongs to the COQ4 family.</text>
</comment>
<evidence type="ECO:0000313" key="11">
    <source>
        <dbReference type="Proteomes" id="UP000075884"/>
    </source>
</evidence>
<dbReference type="HAMAP" id="MF_03111">
    <property type="entry name" value="Coq4"/>
    <property type="match status" value="1"/>
</dbReference>
<feature type="binding site" evidence="8">
    <location>
        <position position="184"/>
    </location>
    <ligand>
        <name>Zn(2+)</name>
        <dbReference type="ChEBI" id="CHEBI:29105"/>
    </ligand>
</feature>
<evidence type="ECO:0000256" key="5">
    <source>
        <dbReference type="ARBA" id="ARBA00023128"/>
    </source>
</evidence>
<dbReference type="GO" id="GO:0008270">
    <property type="term" value="F:zinc ion binding"/>
    <property type="evidence" value="ECO:0007669"/>
    <property type="project" value="UniProtKB-UniRule"/>
</dbReference>
<keyword evidence="5 8" id="KW-0496">Mitochondrion</keyword>
<keyword evidence="6 8" id="KW-0472">Membrane</keyword>
<dbReference type="EC" id="4.1.1.130" evidence="8"/>
<dbReference type="AlphaFoldDB" id="A0A182N1R3"/>
<evidence type="ECO:0000256" key="9">
    <source>
        <dbReference type="SAM" id="MobiDB-lite"/>
    </source>
</evidence>
<dbReference type="Proteomes" id="UP000075884">
    <property type="component" value="Unassembled WGS sequence"/>
</dbReference>
<dbReference type="PANTHER" id="PTHR12922:SF7">
    <property type="entry name" value="UBIQUINONE BIOSYNTHESIS PROTEIN COQ4 HOMOLOG, MITOCHONDRIAL"/>
    <property type="match status" value="1"/>
</dbReference>
<accession>A0A182N1R3</accession>
<evidence type="ECO:0000256" key="6">
    <source>
        <dbReference type="ARBA" id="ARBA00023136"/>
    </source>
</evidence>
<evidence type="ECO:0000256" key="1">
    <source>
        <dbReference type="ARBA" id="ARBA00022688"/>
    </source>
</evidence>
<organism evidence="10 11">
    <name type="scientific">Anopheles dirus</name>
    <dbReference type="NCBI Taxonomy" id="7168"/>
    <lineage>
        <taxon>Eukaryota</taxon>
        <taxon>Metazoa</taxon>
        <taxon>Ecdysozoa</taxon>
        <taxon>Arthropoda</taxon>
        <taxon>Hexapoda</taxon>
        <taxon>Insecta</taxon>
        <taxon>Pterygota</taxon>
        <taxon>Neoptera</taxon>
        <taxon>Endopterygota</taxon>
        <taxon>Diptera</taxon>
        <taxon>Nematocera</taxon>
        <taxon>Culicoidea</taxon>
        <taxon>Culicidae</taxon>
        <taxon>Anophelinae</taxon>
        <taxon>Anopheles</taxon>
    </lineage>
</organism>
<feature type="binding site" evidence="8">
    <location>
        <position position="199"/>
    </location>
    <ligand>
        <name>Zn(2+)</name>
        <dbReference type="ChEBI" id="CHEBI:29105"/>
    </ligand>
</feature>
<evidence type="ECO:0000256" key="7">
    <source>
        <dbReference type="ARBA" id="ARBA00023239"/>
    </source>
</evidence>
<dbReference type="Pfam" id="PF05019">
    <property type="entry name" value="Coq4"/>
    <property type="match status" value="1"/>
</dbReference>
<evidence type="ECO:0000256" key="8">
    <source>
        <dbReference type="HAMAP-Rule" id="MF_03111"/>
    </source>
</evidence>
<dbReference type="PANTHER" id="PTHR12922">
    <property type="entry name" value="UBIQUINONE BIOSYNTHESIS PROTEIN"/>
    <property type="match status" value="1"/>
</dbReference>
<keyword evidence="4 8" id="KW-0862">Zinc</keyword>
<keyword evidence="3 8" id="KW-0999">Mitochondrion inner membrane</keyword>
<dbReference type="UniPathway" id="UPA00232"/>
<evidence type="ECO:0000256" key="3">
    <source>
        <dbReference type="ARBA" id="ARBA00022792"/>
    </source>
</evidence>
<dbReference type="GO" id="GO:0120539">
    <property type="term" value="F:4-hydroxy-3-methoxy-5-polyprenylbenzoate decarboxylase activity"/>
    <property type="evidence" value="ECO:0007669"/>
    <property type="project" value="UniProtKB-EC"/>
</dbReference>
<name>A0A182N1R3_9DIPT</name>
<keyword evidence="7 8" id="KW-0456">Lyase</keyword>
<comment type="subunit">
    <text evidence="8">Component of a multi-subunit COQ enzyme complex.</text>
</comment>
<reference evidence="10" key="2">
    <citation type="submission" date="2020-05" db="UniProtKB">
        <authorList>
            <consortium name="EnsemblMetazoa"/>
        </authorList>
    </citation>
    <scope>IDENTIFICATION</scope>
    <source>
        <strain evidence="10">WRAIR2</strain>
    </source>
</reference>